<name>A0ABR3JH79_9AGAR</name>
<feature type="compositionally biased region" description="Pro residues" evidence="1">
    <location>
        <begin position="28"/>
        <end position="48"/>
    </location>
</feature>
<organism evidence="3 4">
    <name type="scientific">Hohenbuehelia grisea</name>
    <dbReference type="NCBI Taxonomy" id="104357"/>
    <lineage>
        <taxon>Eukaryota</taxon>
        <taxon>Fungi</taxon>
        <taxon>Dikarya</taxon>
        <taxon>Basidiomycota</taxon>
        <taxon>Agaricomycotina</taxon>
        <taxon>Agaricomycetes</taxon>
        <taxon>Agaricomycetidae</taxon>
        <taxon>Agaricales</taxon>
        <taxon>Pleurotineae</taxon>
        <taxon>Pleurotaceae</taxon>
        <taxon>Hohenbuehelia</taxon>
    </lineage>
</organism>
<sequence length="490" mass="54279">MDSLLGAVIKIVLIYAGSGESSSSEQPPSGPQVQRPPKPTKSPKPTSPPMDLLPSEILSDIFSYCLPDLLGGPQAQSFRRSRAAPLTLLRVCRRWRDVVVTTPVLWTCIAVEQTKQGCAPPLPVLQQWLKRSGACGLSLDVLVHSNAGASYSSAHAAQMFKTLLAVYSRWREVRLCVPTSLQRAVQGDILHLESREAPMLESLSFTLEMAEFETSSPGGILDVEEIVARAPRLTNLAWDYQYPTPMFRAGAGWSRLTRITTGTTLALRDCYSFLQACPQLESCHLLRAYDGWALGGDATPPLTMSRLKELFIITKSADFQPLLDLLTLPALRSLELSRVSERFREDDRSSAPLRHLALRSEFTLEHLVLHNLELNESELIGFLKMVSESLTELDVLEIGTRISARIIYALTLQPHPEKLLCPQLKMIKLRGGVAASDGQLIAMVQSRRNPRADACVLKDIQVEFNEGGGHFLDRAGLRALRKDGLRAYIF</sequence>
<dbReference type="Gene3D" id="1.20.1280.50">
    <property type="match status" value="1"/>
</dbReference>
<evidence type="ECO:0008006" key="5">
    <source>
        <dbReference type="Google" id="ProtNLM"/>
    </source>
</evidence>
<dbReference type="Proteomes" id="UP001556367">
    <property type="component" value="Unassembled WGS sequence"/>
</dbReference>
<keyword evidence="4" id="KW-1185">Reference proteome</keyword>
<feature type="region of interest" description="Disordered" evidence="1">
    <location>
        <begin position="19"/>
        <end position="50"/>
    </location>
</feature>
<feature type="chain" id="PRO_5045438834" description="F-box domain-containing protein" evidence="2">
    <location>
        <begin position="20"/>
        <end position="490"/>
    </location>
</feature>
<proteinExistence type="predicted"/>
<dbReference type="Gene3D" id="3.80.10.10">
    <property type="entry name" value="Ribonuclease Inhibitor"/>
    <property type="match status" value="1"/>
</dbReference>
<reference evidence="4" key="1">
    <citation type="submission" date="2024-06" db="EMBL/GenBank/DDBJ databases">
        <title>Multi-omics analyses provide insights into the biosynthesis of the anticancer antibiotic pleurotin in Hohenbuehelia grisea.</title>
        <authorList>
            <person name="Weaver J.A."/>
            <person name="Alberti F."/>
        </authorList>
    </citation>
    <scope>NUCLEOTIDE SEQUENCE [LARGE SCALE GENOMIC DNA]</scope>
    <source>
        <strain evidence="4">T-177</strain>
    </source>
</reference>
<accession>A0ABR3JH79</accession>
<keyword evidence="2" id="KW-0732">Signal</keyword>
<evidence type="ECO:0000313" key="3">
    <source>
        <dbReference type="EMBL" id="KAL0955032.1"/>
    </source>
</evidence>
<gene>
    <name evidence="3" type="ORF">HGRIS_003952</name>
</gene>
<comment type="caution">
    <text evidence="3">The sequence shown here is derived from an EMBL/GenBank/DDBJ whole genome shotgun (WGS) entry which is preliminary data.</text>
</comment>
<dbReference type="EMBL" id="JASNQZ010000007">
    <property type="protein sequence ID" value="KAL0955032.1"/>
    <property type="molecule type" value="Genomic_DNA"/>
</dbReference>
<evidence type="ECO:0000256" key="1">
    <source>
        <dbReference type="SAM" id="MobiDB-lite"/>
    </source>
</evidence>
<protein>
    <recommendedName>
        <fullName evidence="5">F-box domain-containing protein</fullName>
    </recommendedName>
</protein>
<evidence type="ECO:0000256" key="2">
    <source>
        <dbReference type="SAM" id="SignalP"/>
    </source>
</evidence>
<feature type="signal peptide" evidence="2">
    <location>
        <begin position="1"/>
        <end position="19"/>
    </location>
</feature>
<evidence type="ECO:0000313" key="4">
    <source>
        <dbReference type="Proteomes" id="UP001556367"/>
    </source>
</evidence>
<dbReference type="InterPro" id="IPR032675">
    <property type="entry name" value="LRR_dom_sf"/>
</dbReference>